<protein>
    <recommendedName>
        <fullName evidence="4">5'-3' exonuclease</fullName>
    </recommendedName>
</protein>
<name>A0A377FX55_9BACL</name>
<keyword evidence="6" id="KW-0808">Transferase</keyword>
<dbReference type="InterPro" id="IPR038969">
    <property type="entry name" value="FEN"/>
</dbReference>
<dbReference type="InterPro" id="IPR020046">
    <property type="entry name" value="5-3_exonucl_a-hlix_arch_N"/>
</dbReference>
<reference evidence="6 7" key="1">
    <citation type="submission" date="2018-06" db="EMBL/GenBank/DDBJ databases">
        <authorList>
            <consortium name="Pathogen Informatics"/>
            <person name="Doyle S."/>
        </authorList>
    </citation>
    <scope>NUCLEOTIDE SEQUENCE [LARGE SCALE GENOMIC DNA]</scope>
    <source>
        <strain evidence="6 7">NCTC13163</strain>
    </source>
</reference>
<dbReference type="GO" id="GO:0008409">
    <property type="term" value="F:5'-3' exonuclease activity"/>
    <property type="evidence" value="ECO:0007669"/>
    <property type="project" value="InterPro"/>
</dbReference>
<feature type="domain" description="5'-3' exonuclease" evidence="5">
    <location>
        <begin position="3"/>
        <end position="296"/>
    </location>
</feature>
<dbReference type="Pfam" id="PF01367">
    <property type="entry name" value="5_3_exonuc"/>
    <property type="match status" value="1"/>
</dbReference>
<dbReference type="Proteomes" id="UP000254060">
    <property type="component" value="Unassembled WGS sequence"/>
</dbReference>
<dbReference type="Pfam" id="PF02739">
    <property type="entry name" value="5_3_exonuc_N"/>
    <property type="match status" value="1"/>
</dbReference>
<evidence type="ECO:0000256" key="3">
    <source>
        <dbReference type="ARBA" id="ARBA00049957"/>
    </source>
</evidence>
<evidence type="ECO:0000256" key="4">
    <source>
        <dbReference type="ARBA" id="ARBA00050026"/>
    </source>
</evidence>
<dbReference type="GO" id="GO:0003677">
    <property type="term" value="F:DNA binding"/>
    <property type="evidence" value="ECO:0007669"/>
    <property type="project" value="InterPro"/>
</dbReference>
<dbReference type="InterPro" id="IPR029060">
    <property type="entry name" value="PIN-like_dom_sf"/>
</dbReference>
<dbReference type="SUPFAM" id="SSF88723">
    <property type="entry name" value="PIN domain-like"/>
    <property type="match status" value="1"/>
</dbReference>
<keyword evidence="2" id="KW-0378">Hydrolase</keyword>
<dbReference type="GO" id="GO:0016779">
    <property type="term" value="F:nucleotidyltransferase activity"/>
    <property type="evidence" value="ECO:0007669"/>
    <property type="project" value="UniProtKB-KW"/>
</dbReference>
<dbReference type="CDD" id="cd09859">
    <property type="entry name" value="PIN_53EXO"/>
    <property type="match status" value="1"/>
</dbReference>
<dbReference type="Gene3D" id="1.10.150.20">
    <property type="entry name" value="5' to 3' exonuclease, C-terminal subdomain"/>
    <property type="match status" value="1"/>
</dbReference>
<keyword evidence="1" id="KW-0540">Nuclease</keyword>
<dbReference type="SUPFAM" id="SSF47807">
    <property type="entry name" value="5' to 3' exonuclease, C-terminal subdomain"/>
    <property type="match status" value="1"/>
</dbReference>
<keyword evidence="6" id="KW-0548">Nucleotidyltransferase</keyword>
<dbReference type="Gene3D" id="3.40.50.1010">
    <property type="entry name" value="5'-nuclease"/>
    <property type="match status" value="1"/>
</dbReference>
<accession>A0A377FX55</accession>
<dbReference type="InterPro" id="IPR020045">
    <property type="entry name" value="DNA_polI_H3TH"/>
</dbReference>
<evidence type="ECO:0000259" key="5">
    <source>
        <dbReference type="SMART" id="SM00475"/>
    </source>
</evidence>
<comment type="function">
    <text evidence="3">5'-3' exonuclease acting preferentially on double-stranded DNA.</text>
</comment>
<dbReference type="SMART" id="SM00475">
    <property type="entry name" value="53EXOc"/>
    <property type="match status" value="1"/>
</dbReference>
<gene>
    <name evidence="6" type="primary">polA_2</name>
    <name evidence="6" type="ORF">NCTC13163_02869</name>
</gene>
<evidence type="ECO:0000313" key="7">
    <source>
        <dbReference type="Proteomes" id="UP000254060"/>
    </source>
</evidence>
<evidence type="ECO:0000256" key="2">
    <source>
        <dbReference type="ARBA" id="ARBA00022801"/>
    </source>
</evidence>
<sequence>MERKLFLIDGNSMLASAYYGAAASRTKKGREVSKNDRSAVIGMTGLIRTILRRHRPSHFVVVWDVSRETLWRRELYPGYKRRRRQTPPELKAQMELMRQLLEESGIPQYQVEGYEGEDLIAHIARKFSCSAPVVIMTKDKDLLQLVSPRITVWLQTQELQQMQARCDIKDNRPLPLKRHLEIRPEEIAALYEGLKPKQLSAVKALTGDRSDGIPPVAGLDESQSVQLIKRFGSLEKLYTALSVKGDKRQQINETIAALTSEEVPRNLRRTRKKAERNMELVRLDVTVPELEHLKLAHLELSINSKRVEQAYQKRGIRLSFDSSQKKISAR</sequence>
<evidence type="ECO:0000256" key="1">
    <source>
        <dbReference type="ARBA" id="ARBA00022722"/>
    </source>
</evidence>
<evidence type="ECO:0000313" key="6">
    <source>
        <dbReference type="EMBL" id="STO09432.1"/>
    </source>
</evidence>
<dbReference type="PANTHER" id="PTHR42646:SF2">
    <property type="entry name" value="5'-3' EXONUCLEASE FAMILY PROTEIN"/>
    <property type="match status" value="1"/>
</dbReference>
<dbReference type="AlphaFoldDB" id="A0A377FX55"/>
<organism evidence="6 7">
    <name type="scientific">Exiguobacterium aurantiacum</name>
    <dbReference type="NCBI Taxonomy" id="33987"/>
    <lineage>
        <taxon>Bacteria</taxon>
        <taxon>Bacillati</taxon>
        <taxon>Bacillota</taxon>
        <taxon>Bacilli</taxon>
        <taxon>Bacillales</taxon>
        <taxon>Bacillales Family XII. Incertae Sedis</taxon>
        <taxon>Exiguobacterium</taxon>
    </lineage>
</organism>
<dbReference type="InterPro" id="IPR002421">
    <property type="entry name" value="5-3_exonuclease"/>
</dbReference>
<dbReference type="OrthoDB" id="9806424at2"/>
<dbReference type="RefSeq" id="WP_024370906.1">
    <property type="nucleotide sequence ID" value="NZ_UGGP01000001.1"/>
</dbReference>
<dbReference type="GO" id="GO:0017108">
    <property type="term" value="F:5'-flap endonuclease activity"/>
    <property type="evidence" value="ECO:0007669"/>
    <property type="project" value="InterPro"/>
</dbReference>
<dbReference type="GO" id="GO:0033567">
    <property type="term" value="P:DNA replication, Okazaki fragment processing"/>
    <property type="evidence" value="ECO:0007669"/>
    <property type="project" value="InterPro"/>
</dbReference>
<dbReference type="STRING" id="1397694.GCA_000702585_00291"/>
<dbReference type="CDD" id="cd09898">
    <property type="entry name" value="H3TH_53EXO"/>
    <property type="match status" value="1"/>
</dbReference>
<dbReference type="InterPro" id="IPR036279">
    <property type="entry name" value="5-3_exonuclease_C_sf"/>
</dbReference>
<dbReference type="PANTHER" id="PTHR42646">
    <property type="entry name" value="FLAP ENDONUCLEASE XNI"/>
    <property type="match status" value="1"/>
</dbReference>
<dbReference type="EMBL" id="UGGP01000001">
    <property type="protein sequence ID" value="STO09432.1"/>
    <property type="molecule type" value="Genomic_DNA"/>
</dbReference>
<proteinExistence type="predicted"/>